<evidence type="ECO:0000313" key="3">
    <source>
        <dbReference type="Proteomes" id="UP000194003"/>
    </source>
</evidence>
<feature type="chain" id="PRO_5012101590" description="DUF481 domain-containing protein" evidence="1">
    <location>
        <begin position="24"/>
        <end position="257"/>
    </location>
</feature>
<dbReference type="AlphaFoldDB" id="A0A1Y2K8E7"/>
<name>A0A1Y2K8E7_9PROT</name>
<reference evidence="2 3" key="1">
    <citation type="journal article" date="2016" name="BMC Genomics">
        <title>Combined genomic and structural analyses of a cultured magnetotactic bacterium reveals its niche adaptation to a dynamic environment.</title>
        <authorList>
            <person name="Araujo A.C."/>
            <person name="Morillo V."/>
            <person name="Cypriano J."/>
            <person name="Teixeira L.C."/>
            <person name="Leao P."/>
            <person name="Lyra S."/>
            <person name="Almeida L.G."/>
            <person name="Bazylinski D.A."/>
            <person name="Vasconcellos A.T."/>
            <person name="Abreu F."/>
            <person name="Lins U."/>
        </authorList>
    </citation>
    <scope>NUCLEOTIDE SEQUENCE [LARGE SCALE GENOMIC DNA]</scope>
    <source>
        <strain evidence="2 3">IT-1</strain>
    </source>
</reference>
<accession>A0A1Y2K8E7</accession>
<dbReference type="Proteomes" id="UP000194003">
    <property type="component" value="Unassembled WGS sequence"/>
</dbReference>
<dbReference type="RefSeq" id="WP_085440773.1">
    <property type="nucleotide sequence ID" value="NZ_LVJN01000015.1"/>
</dbReference>
<gene>
    <name evidence="2" type="ORF">MAIT1_00158</name>
</gene>
<sequence>MIRPLALAAAFAVGLALPHSADAITVNAVAITITPRIAYPAVKSYDEQNGARVHKKSKRALAGGVDIALQPKSWGRHGVVMSALYERVTRPESSSFGVTGFDGDATRKRIDLALQGRSRLDATGAVHLLYGVRYLRLDNKNDLDGVNLQARQGAVLGQLGAQVNAPITADKRDLALAGVSLALGRTHENELEVNGVTEDRGNADVRVIEGHLGYRHTFNNDRYLEVRYNARMTTFENDNLNLTEEEVAHGPELAVGF</sequence>
<evidence type="ECO:0000313" key="2">
    <source>
        <dbReference type="EMBL" id="OSM06952.1"/>
    </source>
</evidence>
<keyword evidence="3" id="KW-1185">Reference proteome</keyword>
<dbReference type="EMBL" id="LVJN01000015">
    <property type="protein sequence ID" value="OSM06952.1"/>
    <property type="molecule type" value="Genomic_DNA"/>
</dbReference>
<keyword evidence="1" id="KW-0732">Signal</keyword>
<comment type="caution">
    <text evidence="2">The sequence shown here is derived from an EMBL/GenBank/DDBJ whole genome shotgun (WGS) entry which is preliminary data.</text>
</comment>
<feature type="signal peptide" evidence="1">
    <location>
        <begin position="1"/>
        <end position="23"/>
    </location>
</feature>
<evidence type="ECO:0000256" key="1">
    <source>
        <dbReference type="SAM" id="SignalP"/>
    </source>
</evidence>
<evidence type="ECO:0008006" key="4">
    <source>
        <dbReference type="Google" id="ProtNLM"/>
    </source>
</evidence>
<protein>
    <recommendedName>
        <fullName evidence="4">DUF481 domain-containing protein</fullName>
    </recommendedName>
</protein>
<proteinExistence type="predicted"/>
<organism evidence="2 3">
    <name type="scientific">Magnetofaba australis IT-1</name>
    <dbReference type="NCBI Taxonomy" id="1434232"/>
    <lineage>
        <taxon>Bacteria</taxon>
        <taxon>Pseudomonadati</taxon>
        <taxon>Pseudomonadota</taxon>
        <taxon>Magnetococcia</taxon>
        <taxon>Magnetococcales</taxon>
        <taxon>Magnetococcaceae</taxon>
        <taxon>Magnetofaba</taxon>
    </lineage>
</organism>